<keyword evidence="1" id="KW-0808">Transferase</keyword>
<keyword evidence="2" id="KW-1185">Reference proteome</keyword>
<accession>A0ACB7WCZ8</accession>
<organism evidence="1 2">
    <name type="scientific">Dioscorea alata</name>
    <name type="common">Purple yam</name>
    <dbReference type="NCBI Taxonomy" id="55571"/>
    <lineage>
        <taxon>Eukaryota</taxon>
        <taxon>Viridiplantae</taxon>
        <taxon>Streptophyta</taxon>
        <taxon>Embryophyta</taxon>
        <taxon>Tracheophyta</taxon>
        <taxon>Spermatophyta</taxon>
        <taxon>Magnoliopsida</taxon>
        <taxon>Liliopsida</taxon>
        <taxon>Dioscoreales</taxon>
        <taxon>Dioscoreaceae</taxon>
        <taxon>Dioscorea</taxon>
    </lineage>
</organism>
<evidence type="ECO:0000313" key="1">
    <source>
        <dbReference type="EMBL" id="KAH7685847.1"/>
    </source>
</evidence>
<dbReference type="EC" id="2.7.7.49" evidence="1"/>
<sequence length="101" mass="11017">MASSSSGVQPSTVWLIDSGCSNHMTGDRLLFSNLNESQKITMRLGDDKKMMVCGVWTVTINTQAGTQKKLHGVQYVPGLAHNLLSMGQLLTKGYLVAFKKD</sequence>
<keyword evidence="1" id="KW-0548">Nucleotidyltransferase</keyword>
<comment type="caution">
    <text evidence="1">The sequence shown here is derived from an EMBL/GenBank/DDBJ whole genome shotgun (WGS) entry which is preliminary data.</text>
</comment>
<reference evidence="2" key="1">
    <citation type="journal article" date="2022" name="Nat. Commun.">
        <title>Chromosome evolution and the genetic basis of agronomically important traits in greater yam.</title>
        <authorList>
            <person name="Bredeson J.V."/>
            <person name="Lyons J.B."/>
            <person name="Oniyinde I.O."/>
            <person name="Okereke N.R."/>
            <person name="Kolade O."/>
            <person name="Nnabue I."/>
            <person name="Nwadili C.O."/>
            <person name="Hribova E."/>
            <person name="Parker M."/>
            <person name="Nwogha J."/>
            <person name="Shu S."/>
            <person name="Carlson J."/>
            <person name="Kariba R."/>
            <person name="Muthemba S."/>
            <person name="Knop K."/>
            <person name="Barton G.J."/>
            <person name="Sherwood A.V."/>
            <person name="Lopez-Montes A."/>
            <person name="Asiedu R."/>
            <person name="Jamnadass R."/>
            <person name="Muchugi A."/>
            <person name="Goodstein D."/>
            <person name="Egesi C.N."/>
            <person name="Featherston J."/>
            <person name="Asfaw A."/>
            <person name="Simpson G.G."/>
            <person name="Dolezel J."/>
            <person name="Hendre P.S."/>
            <person name="Van Deynze A."/>
            <person name="Kumar P.L."/>
            <person name="Obidiegwu J.E."/>
            <person name="Bhattacharjee R."/>
            <person name="Rokhsar D.S."/>
        </authorList>
    </citation>
    <scope>NUCLEOTIDE SEQUENCE [LARGE SCALE GENOMIC DNA]</scope>
    <source>
        <strain evidence="2">cv. TDa95/00328</strain>
    </source>
</reference>
<dbReference type="Proteomes" id="UP000827976">
    <property type="component" value="Chromosome 4"/>
</dbReference>
<evidence type="ECO:0000313" key="2">
    <source>
        <dbReference type="Proteomes" id="UP000827976"/>
    </source>
</evidence>
<proteinExistence type="predicted"/>
<name>A0ACB7WCZ8_DIOAL</name>
<keyword evidence="1" id="KW-0695">RNA-directed DNA polymerase</keyword>
<protein>
    <submittedName>
        <fullName evidence="1">RNA-directed DNA polymerase protein</fullName>
        <ecNumber evidence="1">2.7.7.49</ecNumber>
    </submittedName>
</protein>
<gene>
    <name evidence="1" type="ORF">IHE45_04G066100</name>
</gene>
<dbReference type="EMBL" id="CM037014">
    <property type="protein sequence ID" value="KAH7685847.1"/>
    <property type="molecule type" value="Genomic_DNA"/>
</dbReference>